<dbReference type="EMBL" id="CM007901">
    <property type="protein sequence ID" value="OTG05801.1"/>
    <property type="molecule type" value="Genomic_DNA"/>
</dbReference>
<dbReference type="AlphaFoldDB" id="A0A251T796"/>
<keyword evidence="2" id="KW-1133">Transmembrane helix</keyword>
<dbReference type="STRING" id="4232.A0A251T796"/>
<dbReference type="Proteomes" id="UP000215914">
    <property type="component" value="Chromosome 12"/>
</dbReference>
<reference evidence="4" key="1">
    <citation type="journal article" date="2017" name="Nature">
        <title>The sunflower genome provides insights into oil metabolism, flowering and Asterid evolution.</title>
        <authorList>
            <person name="Badouin H."/>
            <person name="Gouzy J."/>
            <person name="Grassa C.J."/>
            <person name="Murat F."/>
            <person name="Staton S.E."/>
            <person name="Cottret L."/>
            <person name="Lelandais-Briere C."/>
            <person name="Owens G.L."/>
            <person name="Carrere S."/>
            <person name="Mayjonade B."/>
            <person name="Legrand L."/>
            <person name="Gill N."/>
            <person name="Kane N.C."/>
            <person name="Bowers J.E."/>
            <person name="Hubner S."/>
            <person name="Bellec A."/>
            <person name="Berard A."/>
            <person name="Berges H."/>
            <person name="Blanchet N."/>
            <person name="Boniface M.C."/>
            <person name="Brunel D."/>
            <person name="Catrice O."/>
            <person name="Chaidir N."/>
            <person name="Claudel C."/>
            <person name="Donnadieu C."/>
            <person name="Faraut T."/>
            <person name="Fievet G."/>
            <person name="Helmstetter N."/>
            <person name="King M."/>
            <person name="Knapp S.J."/>
            <person name="Lai Z."/>
            <person name="Le Paslier M.C."/>
            <person name="Lippi Y."/>
            <person name="Lorenzon L."/>
            <person name="Mandel J.R."/>
            <person name="Marage G."/>
            <person name="Marchand G."/>
            <person name="Marquand E."/>
            <person name="Bret-Mestries E."/>
            <person name="Morien E."/>
            <person name="Nambeesan S."/>
            <person name="Nguyen T."/>
            <person name="Pegot-Espagnet P."/>
            <person name="Pouilly N."/>
            <person name="Raftis F."/>
            <person name="Sallet E."/>
            <person name="Schiex T."/>
            <person name="Thomas J."/>
            <person name="Vandecasteele C."/>
            <person name="Vares D."/>
            <person name="Vear F."/>
            <person name="Vautrin S."/>
            <person name="Crespi M."/>
            <person name="Mangin B."/>
            <person name="Burke J.M."/>
            <person name="Salse J."/>
            <person name="Munos S."/>
            <person name="Vincourt P."/>
            <person name="Rieseberg L.H."/>
            <person name="Langlade N.B."/>
        </authorList>
    </citation>
    <scope>NUCLEOTIDE SEQUENCE [LARGE SCALE GENOMIC DNA]</scope>
    <source>
        <strain evidence="4">cv. SF193</strain>
    </source>
</reference>
<evidence type="ECO:0000256" key="1">
    <source>
        <dbReference type="SAM" id="MobiDB-lite"/>
    </source>
</evidence>
<name>A0A251T796_HELAN</name>
<organism evidence="3 4">
    <name type="scientific">Helianthus annuus</name>
    <name type="common">Common sunflower</name>
    <dbReference type="NCBI Taxonomy" id="4232"/>
    <lineage>
        <taxon>Eukaryota</taxon>
        <taxon>Viridiplantae</taxon>
        <taxon>Streptophyta</taxon>
        <taxon>Embryophyta</taxon>
        <taxon>Tracheophyta</taxon>
        <taxon>Spermatophyta</taxon>
        <taxon>Magnoliopsida</taxon>
        <taxon>eudicotyledons</taxon>
        <taxon>Gunneridae</taxon>
        <taxon>Pentapetalae</taxon>
        <taxon>asterids</taxon>
        <taxon>campanulids</taxon>
        <taxon>Asterales</taxon>
        <taxon>Asteraceae</taxon>
        <taxon>Asteroideae</taxon>
        <taxon>Heliantheae alliance</taxon>
        <taxon>Heliantheae</taxon>
        <taxon>Helianthus</taxon>
    </lineage>
</organism>
<feature type="compositionally biased region" description="Acidic residues" evidence="1">
    <location>
        <begin position="153"/>
        <end position="164"/>
    </location>
</feature>
<evidence type="ECO:0000313" key="4">
    <source>
        <dbReference type="Proteomes" id="UP000215914"/>
    </source>
</evidence>
<protein>
    <submittedName>
        <fullName evidence="3">Putative PWI domain-containing protein</fullName>
    </submittedName>
</protein>
<feature type="transmembrane region" description="Helical" evidence="2">
    <location>
        <begin position="6"/>
        <end position="32"/>
    </location>
</feature>
<sequence length="238" mass="27421">MLSIVHVVFVDCITVIIVLYLSVIISCIIVFCRLLGMESDLKTWVSDKLMSLLGFSQPTLVQYLISLSKKASSPCDVYNCLKDMQVSSLNDTQAFAEEIFRKVEHKSSGSNAVALPVRKQRNFELLADDGDIAETVKSDKKAKSFRKKRKTVEDEDDDDDESEEERVRDKKERAELERRLRKKEVPWTTKVCFKCSFIILFLINMNGFASSSIRRLHIFLIAGWRNKLNLYLFYLTAE</sequence>
<keyword evidence="2" id="KW-0812">Transmembrane</keyword>
<evidence type="ECO:0000256" key="2">
    <source>
        <dbReference type="SAM" id="Phobius"/>
    </source>
</evidence>
<dbReference type="InParanoid" id="A0A251T796"/>
<gene>
    <name evidence="3" type="ORF">HannXRQ_Chr12g0377671</name>
</gene>
<accession>A0A251T796</accession>
<evidence type="ECO:0000313" key="3">
    <source>
        <dbReference type="EMBL" id="OTG05801.1"/>
    </source>
</evidence>
<proteinExistence type="predicted"/>
<keyword evidence="4" id="KW-1185">Reference proteome</keyword>
<feature type="region of interest" description="Disordered" evidence="1">
    <location>
        <begin position="147"/>
        <end position="173"/>
    </location>
</feature>
<feature type="transmembrane region" description="Helical" evidence="2">
    <location>
        <begin position="191"/>
        <end position="209"/>
    </location>
</feature>
<keyword evidence="2" id="KW-0472">Membrane</keyword>